<proteinExistence type="inferred from homology"/>
<keyword evidence="2" id="KW-0813">Transport</keyword>
<evidence type="ECO:0000313" key="5">
    <source>
        <dbReference type="EMBL" id="MCV9886352.1"/>
    </source>
</evidence>
<dbReference type="InterPro" id="IPR006059">
    <property type="entry name" value="SBP"/>
</dbReference>
<evidence type="ECO:0000313" key="6">
    <source>
        <dbReference type="Proteomes" id="UP001526147"/>
    </source>
</evidence>
<evidence type="ECO:0000256" key="4">
    <source>
        <dbReference type="SAM" id="SignalP"/>
    </source>
</evidence>
<comment type="similarity">
    <text evidence="1">Belongs to the bacterial solute-binding protein 1 family.</text>
</comment>
<comment type="caution">
    <text evidence="5">The sequence shown here is derived from an EMBL/GenBank/DDBJ whole genome shotgun (WGS) entry which is preliminary data.</text>
</comment>
<dbReference type="CDD" id="cd13585">
    <property type="entry name" value="PBP2_TMBP_like"/>
    <property type="match status" value="1"/>
</dbReference>
<feature type="chain" id="PRO_5045446815" evidence="4">
    <location>
        <begin position="22"/>
        <end position="419"/>
    </location>
</feature>
<name>A0ABT3DH92_9BACI</name>
<evidence type="ECO:0000256" key="1">
    <source>
        <dbReference type="ARBA" id="ARBA00008520"/>
    </source>
</evidence>
<dbReference type="PROSITE" id="PS51257">
    <property type="entry name" value="PROKAR_LIPOPROTEIN"/>
    <property type="match status" value="1"/>
</dbReference>
<keyword evidence="6" id="KW-1185">Reference proteome</keyword>
<dbReference type="PANTHER" id="PTHR30061">
    <property type="entry name" value="MALTOSE-BINDING PERIPLASMIC PROTEIN"/>
    <property type="match status" value="1"/>
</dbReference>
<protein>
    <submittedName>
        <fullName evidence="5">Sugar ABC transporter substrate-binding protein</fullName>
    </submittedName>
</protein>
<organism evidence="5 6">
    <name type="scientific">Metabacillus halosaccharovorans</name>
    <dbReference type="NCBI Taxonomy" id="930124"/>
    <lineage>
        <taxon>Bacteria</taxon>
        <taxon>Bacillati</taxon>
        <taxon>Bacillota</taxon>
        <taxon>Bacilli</taxon>
        <taxon>Bacillales</taxon>
        <taxon>Bacillaceae</taxon>
        <taxon>Metabacillus</taxon>
    </lineage>
</organism>
<dbReference type="EMBL" id="JAOYEY010000037">
    <property type="protein sequence ID" value="MCV9886352.1"/>
    <property type="molecule type" value="Genomic_DNA"/>
</dbReference>
<dbReference type="Gene3D" id="3.40.190.10">
    <property type="entry name" value="Periplasmic binding protein-like II"/>
    <property type="match status" value="1"/>
</dbReference>
<dbReference type="PANTHER" id="PTHR30061:SF50">
    <property type="entry name" value="MALTOSE_MALTODEXTRIN-BINDING PERIPLASMIC PROTEIN"/>
    <property type="match status" value="1"/>
</dbReference>
<evidence type="ECO:0000256" key="3">
    <source>
        <dbReference type="ARBA" id="ARBA00022729"/>
    </source>
</evidence>
<gene>
    <name evidence="5" type="ORF">OIH86_11845</name>
</gene>
<feature type="signal peptide" evidence="4">
    <location>
        <begin position="1"/>
        <end position="21"/>
    </location>
</feature>
<accession>A0ABT3DH92</accession>
<evidence type="ECO:0000256" key="2">
    <source>
        <dbReference type="ARBA" id="ARBA00022448"/>
    </source>
</evidence>
<dbReference type="RefSeq" id="WP_264142981.1">
    <property type="nucleotide sequence ID" value="NZ_JAOYEY010000037.1"/>
</dbReference>
<dbReference type="SUPFAM" id="SSF53850">
    <property type="entry name" value="Periplasmic binding protein-like II"/>
    <property type="match status" value="1"/>
</dbReference>
<dbReference type="Proteomes" id="UP001526147">
    <property type="component" value="Unassembled WGS sequence"/>
</dbReference>
<sequence length="419" mass="46351">MKKIVSWLVLTLMVMSLVACSSNSSSGKDKKTLEVALWDENASDAVDASIEAFKKEHPDVEVNVTYTPFADYWTKLKTSLGGGSGPDVFWMNGPNFYQYSTQGLIKNLEPFISEDASFNKDTYFPAVVDLYSLEGELYAAPYFVDAVGLFYNKEIFDEAGVEYPDESWTWEDIKTAGEKLTNPDKGIYGYAAHTVSSQPGYYNLMHQAGGFVISDDKTTSGFNTPEAKEAFTFLKELQDKGISPSTQSQIETEVDQLFISNKLAMIPAINVKASTYTEELGDSVGVAPLPAGKQEATIVHGIGWAMNEKTKDEDLTWELVKYLSNEDGNRVIAETGFSIPAIKSMSDVWKESLPSLDLQVFIDAQESGAAYPVSKRTAEWQDVETKEIQAAFLGQQTIEEALENIGAEMNAILEEEQKE</sequence>
<reference evidence="5 6" key="1">
    <citation type="submission" date="2022-10" db="EMBL/GenBank/DDBJ databases">
        <title>Draft genome assembly of moderately radiation resistant bacterium Metabacillus halosaccharovorans.</title>
        <authorList>
            <person name="Pal S."/>
            <person name="Gopinathan A."/>
        </authorList>
    </citation>
    <scope>NUCLEOTIDE SEQUENCE [LARGE SCALE GENOMIC DNA]</scope>
    <source>
        <strain evidence="5 6">VITHBRA001</strain>
    </source>
</reference>
<keyword evidence="3 4" id="KW-0732">Signal</keyword>
<dbReference type="Pfam" id="PF13416">
    <property type="entry name" value="SBP_bac_8"/>
    <property type="match status" value="1"/>
</dbReference>